<dbReference type="KEGG" id="ant:Arnit_2691"/>
<keyword evidence="6" id="KW-1185">Reference proteome</keyword>
<evidence type="ECO:0000256" key="1">
    <source>
        <dbReference type="ARBA" id="ARBA00010458"/>
    </source>
</evidence>
<dbReference type="InterPro" id="IPR006683">
    <property type="entry name" value="Thioestr_dom"/>
</dbReference>
<protein>
    <submittedName>
        <fullName evidence="5">Thioesterase superfamily protein</fullName>
    </submittedName>
</protein>
<proteinExistence type="inferred from homology"/>
<dbReference type="PROSITE" id="PS51770">
    <property type="entry name" value="HOTDOG_ACOT"/>
    <property type="match status" value="1"/>
</dbReference>
<dbReference type="GO" id="GO:0009062">
    <property type="term" value="P:fatty acid catabolic process"/>
    <property type="evidence" value="ECO:0007669"/>
    <property type="project" value="TreeGrafter"/>
</dbReference>
<evidence type="ECO:0000313" key="5">
    <source>
        <dbReference type="EMBL" id="ADG94339.1"/>
    </source>
</evidence>
<dbReference type="InterPro" id="IPR033120">
    <property type="entry name" value="HOTDOG_ACOT"/>
</dbReference>
<dbReference type="STRING" id="572480.Arnit_2691"/>
<sequence length="124" mass="13680">MEYTTQRMVTYPHLNAAGILVGGTALSWIDQDAMVYAANLLETSRIATAKVSEVVFNSAANIGDILITGVELVRVGKTSITLKCELRNKTTNKVIVQVEEVVLVTIDFNKKPTPHKLYKEKMAK</sequence>
<evidence type="ECO:0000313" key="6">
    <source>
        <dbReference type="Proteomes" id="UP000000939"/>
    </source>
</evidence>
<accession>D5V6R9</accession>
<evidence type="ECO:0000256" key="3">
    <source>
        <dbReference type="PROSITE-ProRule" id="PRU01106"/>
    </source>
</evidence>
<dbReference type="Gene3D" id="3.10.129.10">
    <property type="entry name" value="Hotdog Thioesterase"/>
    <property type="match status" value="1"/>
</dbReference>
<feature type="domain" description="HotDog ACOT-type" evidence="4">
    <location>
        <begin position="1"/>
        <end position="109"/>
    </location>
</feature>
<dbReference type="GO" id="GO:0052816">
    <property type="term" value="F:long-chain fatty acyl-CoA hydrolase activity"/>
    <property type="evidence" value="ECO:0007669"/>
    <property type="project" value="TreeGrafter"/>
</dbReference>
<dbReference type="GO" id="GO:0005829">
    <property type="term" value="C:cytosol"/>
    <property type="evidence" value="ECO:0007669"/>
    <property type="project" value="TreeGrafter"/>
</dbReference>
<evidence type="ECO:0000259" key="4">
    <source>
        <dbReference type="PROSITE" id="PS51770"/>
    </source>
</evidence>
<dbReference type="InterPro" id="IPR029069">
    <property type="entry name" value="HotDog_dom_sf"/>
</dbReference>
<dbReference type="InterPro" id="IPR040170">
    <property type="entry name" value="Cytosol_ACT"/>
</dbReference>
<dbReference type="PANTHER" id="PTHR11049:SF31">
    <property type="entry name" value="HOTDOG ACOT-TYPE DOMAIN-CONTAINING PROTEIN"/>
    <property type="match status" value="1"/>
</dbReference>
<dbReference type="Pfam" id="PF03061">
    <property type="entry name" value="4HBT"/>
    <property type="match status" value="1"/>
</dbReference>
<gene>
    <name evidence="5" type="ordered locus">Arnit_2691</name>
</gene>
<dbReference type="PANTHER" id="PTHR11049">
    <property type="entry name" value="ACYL COENZYME A THIOESTER HYDROLASE"/>
    <property type="match status" value="1"/>
</dbReference>
<dbReference type="HOGENOM" id="CLU_050164_1_0_7"/>
<evidence type="ECO:0000256" key="2">
    <source>
        <dbReference type="ARBA" id="ARBA00022801"/>
    </source>
</evidence>
<dbReference type="eggNOG" id="COG1607">
    <property type="taxonomic scope" value="Bacteria"/>
</dbReference>
<dbReference type="EMBL" id="CP001999">
    <property type="protein sequence ID" value="ADG94339.1"/>
    <property type="molecule type" value="Genomic_DNA"/>
</dbReference>
<organism evidence="5 6">
    <name type="scientific">Arcobacter nitrofigilis (strain ATCC 33309 / DSM 7299 / CCUG 15893 / LMG 7604 / NCTC 12251 / CI)</name>
    <name type="common">Campylobacter nitrofigilis</name>
    <dbReference type="NCBI Taxonomy" id="572480"/>
    <lineage>
        <taxon>Bacteria</taxon>
        <taxon>Pseudomonadati</taxon>
        <taxon>Campylobacterota</taxon>
        <taxon>Epsilonproteobacteria</taxon>
        <taxon>Campylobacterales</taxon>
        <taxon>Arcobacteraceae</taxon>
        <taxon>Arcobacter</taxon>
    </lineage>
</organism>
<dbReference type="RefSeq" id="WP_013136484.1">
    <property type="nucleotide sequence ID" value="NC_014166.1"/>
</dbReference>
<keyword evidence="2 3" id="KW-0378">Hydrolase</keyword>
<dbReference type="Proteomes" id="UP000000939">
    <property type="component" value="Chromosome"/>
</dbReference>
<dbReference type="SUPFAM" id="SSF54637">
    <property type="entry name" value="Thioesterase/thiol ester dehydrase-isomerase"/>
    <property type="match status" value="1"/>
</dbReference>
<name>D5V6R9_ARCNC</name>
<dbReference type="AlphaFoldDB" id="D5V6R9"/>
<dbReference type="GO" id="GO:0006637">
    <property type="term" value="P:acyl-CoA metabolic process"/>
    <property type="evidence" value="ECO:0007669"/>
    <property type="project" value="TreeGrafter"/>
</dbReference>
<reference evidence="5 6" key="1">
    <citation type="journal article" date="2010" name="Stand. Genomic Sci.">
        <title>Complete genome sequence of Arcobacter nitrofigilis type strain (CI).</title>
        <authorList>
            <person name="Pati A."/>
            <person name="Gronow S."/>
            <person name="Lapidus A."/>
            <person name="Copeland A."/>
            <person name="Glavina Del Rio T."/>
            <person name="Nolan M."/>
            <person name="Lucas S."/>
            <person name="Tice H."/>
            <person name="Cheng J.F."/>
            <person name="Han C."/>
            <person name="Chertkov O."/>
            <person name="Bruce D."/>
            <person name="Tapia R."/>
            <person name="Goodwin L."/>
            <person name="Pitluck S."/>
            <person name="Liolios K."/>
            <person name="Ivanova N."/>
            <person name="Mavromatis K."/>
            <person name="Chen A."/>
            <person name="Palaniappan K."/>
            <person name="Land M."/>
            <person name="Hauser L."/>
            <person name="Chang Y.J."/>
            <person name="Jeffries C.D."/>
            <person name="Detter J.C."/>
            <person name="Rohde M."/>
            <person name="Goker M."/>
            <person name="Bristow J."/>
            <person name="Eisen J.A."/>
            <person name="Markowitz V."/>
            <person name="Hugenholtz P."/>
            <person name="Klenk H.P."/>
            <person name="Kyrpides N.C."/>
        </authorList>
    </citation>
    <scope>NUCLEOTIDE SEQUENCE [LARGE SCALE GENOMIC DNA]</scope>
    <source>
        <strain evidence="6">ATCC 33309 / DSM 7299 / CCUG 15893 / LMG 7604 / NCTC 12251 / CI</strain>
    </source>
</reference>
<comment type="similarity">
    <text evidence="1">Belongs to the acyl coenzyme A hydrolase family.</text>
</comment>